<feature type="chain" id="PRO_5019007878" description="Adhesin" evidence="1">
    <location>
        <begin position="23"/>
        <end position="142"/>
    </location>
</feature>
<evidence type="ECO:0008006" key="4">
    <source>
        <dbReference type="Google" id="ProtNLM"/>
    </source>
</evidence>
<evidence type="ECO:0000313" key="3">
    <source>
        <dbReference type="Proteomes" id="UP000287563"/>
    </source>
</evidence>
<comment type="caution">
    <text evidence="2">The sequence shown here is derived from an EMBL/GenBank/DDBJ whole genome shotgun (WGS) entry which is preliminary data.</text>
</comment>
<organism evidence="2 3">
    <name type="scientific">Photobacterium chitinilyticum</name>
    <dbReference type="NCBI Taxonomy" id="2485123"/>
    <lineage>
        <taxon>Bacteria</taxon>
        <taxon>Pseudomonadati</taxon>
        <taxon>Pseudomonadota</taxon>
        <taxon>Gammaproteobacteria</taxon>
        <taxon>Vibrionales</taxon>
        <taxon>Vibrionaceae</taxon>
        <taxon>Photobacterium</taxon>
    </lineage>
</organism>
<dbReference type="EMBL" id="RJLM01000024">
    <property type="protein sequence ID" value="RWX52861.1"/>
    <property type="molecule type" value="Genomic_DNA"/>
</dbReference>
<protein>
    <recommendedName>
        <fullName evidence="4">Adhesin</fullName>
    </recommendedName>
</protein>
<sequence>MNVKGKIISVIALSTISSFAFAANGLNDAVDLGYVDAARSCVDCGSGAIVDKGYVASQPYCTNNNEFYLPVTSKVISSHNYIVYLTDTIKHQKTQRKTFTGAQLKGANYSNLLSIGGEAINANAIRLQLSDNELVFVGTCQN</sequence>
<gene>
    <name evidence="2" type="ORF">EDI28_25065</name>
</gene>
<accession>A0A444JIG2</accession>
<evidence type="ECO:0000256" key="1">
    <source>
        <dbReference type="SAM" id="SignalP"/>
    </source>
</evidence>
<name>A0A444JIG2_9GAMM</name>
<evidence type="ECO:0000313" key="2">
    <source>
        <dbReference type="EMBL" id="RWX52861.1"/>
    </source>
</evidence>
<dbReference type="RefSeq" id="WP_128786557.1">
    <property type="nucleotide sequence ID" value="NZ_RJLM01000024.1"/>
</dbReference>
<proteinExistence type="predicted"/>
<keyword evidence="1" id="KW-0732">Signal</keyword>
<keyword evidence="3" id="KW-1185">Reference proteome</keyword>
<reference evidence="2 3" key="1">
    <citation type="submission" date="2018-11" db="EMBL/GenBank/DDBJ databases">
        <title>Photobacterium sp. BEI247 sp. nov., a marine bacterium isolated from Yongle Blue Hole in the South China Sea.</title>
        <authorList>
            <person name="Wang X."/>
        </authorList>
    </citation>
    <scope>NUCLEOTIDE SEQUENCE [LARGE SCALE GENOMIC DNA]</scope>
    <source>
        <strain evidence="3">BEI247</strain>
    </source>
</reference>
<dbReference type="AlphaFoldDB" id="A0A444JIG2"/>
<feature type="signal peptide" evidence="1">
    <location>
        <begin position="1"/>
        <end position="22"/>
    </location>
</feature>
<dbReference type="Proteomes" id="UP000287563">
    <property type="component" value="Unassembled WGS sequence"/>
</dbReference>
<dbReference type="OrthoDB" id="9827071at2"/>